<gene>
    <name evidence="3" type="primary">hyaD_1</name>
    <name evidence="2" type="ORF">I6G29_01420</name>
    <name evidence="3" type="ORF">NCTC11997_00327</name>
</gene>
<evidence type="ECO:0000313" key="3">
    <source>
        <dbReference type="EMBL" id="SUA50688.1"/>
    </source>
</evidence>
<dbReference type="PANTHER" id="PTHR22916:SF3">
    <property type="entry name" value="UDP-GLCNAC:BETAGAL BETA-1,3-N-ACETYLGLUCOSAMINYLTRANSFERASE-LIKE PROTEIN 1"/>
    <property type="match status" value="1"/>
</dbReference>
<dbReference type="SUPFAM" id="SSF53448">
    <property type="entry name" value="Nucleotide-diphospho-sugar transferases"/>
    <property type="match status" value="1"/>
</dbReference>
<sequence length="268" mass="31093">MIENNPLVSVVIPSYNHINYIEKSIRSVFDQTYKNIELIVVDDGSKDGSCELLMQLKEELGFTLVMQENAGVCKTLNRGIQDFSKGLVICILASDDYYHPSKVEKQIKAMQRNIKSEFCYTQALEFDSDTGKELRVFPKKEFIGNVLSKISLRQPYAAGSIMFTRELYDRVGGFDPFLKYEDWDFSIRCAAVTEFSSVNEPLFYYRSHETNTMKTLNRREIFHGKSMILSKNYLLIKPSSWLLSILFHFFYDHGFALFKHMKIKSIVN</sequence>
<keyword evidence="3" id="KW-0328">Glycosyltransferase</keyword>
<dbReference type="EMBL" id="CP065725">
    <property type="protein sequence ID" value="QPT40317.1"/>
    <property type="molecule type" value="Genomic_DNA"/>
</dbReference>
<evidence type="ECO:0000313" key="4">
    <source>
        <dbReference type="Proteomes" id="UP000254603"/>
    </source>
</evidence>
<dbReference type="InterPro" id="IPR001173">
    <property type="entry name" value="Glyco_trans_2-like"/>
</dbReference>
<evidence type="ECO:0000259" key="1">
    <source>
        <dbReference type="Pfam" id="PF00535"/>
    </source>
</evidence>
<dbReference type="EMBL" id="UGSB01000001">
    <property type="protein sequence ID" value="SUA50688.1"/>
    <property type="molecule type" value="Genomic_DNA"/>
</dbReference>
<protein>
    <submittedName>
        <fullName evidence="2">Glycosyltransferase</fullName>
    </submittedName>
    <submittedName>
        <fullName evidence="3">Hyaluronan synthase</fullName>
        <ecNumber evidence="3">2.4.1.212</ecNumber>
    </submittedName>
</protein>
<keyword evidence="3" id="KW-0808">Transferase</keyword>
<reference evidence="3 4" key="1">
    <citation type="submission" date="2018-06" db="EMBL/GenBank/DDBJ databases">
        <authorList>
            <consortium name="Pathogen Informatics"/>
            <person name="Doyle S."/>
        </authorList>
    </citation>
    <scope>NUCLEOTIDE SEQUENCE [LARGE SCALE GENOMIC DNA]</scope>
    <source>
        <strain evidence="3 4">NCTC11997</strain>
    </source>
</reference>
<dbReference type="OrthoDB" id="9802649at2"/>
<feature type="domain" description="Glycosyltransferase 2-like" evidence="1">
    <location>
        <begin position="9"/>
        <end position="154"/>
    </location>
</feature>
<name>A0A378XAJ5_9BURK</name>
<keyword evidence="5" id="KW-1185">Reference proteome</keyword>
<organism evidence="3 4">
    <name type="scientific">Oligella ureolytica</name>
    <dbReference type="NCBI Taxonomy" id="90244"/>
    <lineage>
        <taxon>Bacteria</taxon>
        <taxon>Pseudomonadati</taxon>
        <taxon>Pseudomonadota</taxon>
        <taxon>Betaproteobacteria</taxon>
        <taxon>Burkholderiales</taxon>
        <taxon>Alcaligenaceae</taxon>
        <taxon>Oligella</taxon>
    </lineage>
</organism>
<reference evidence="2 5" key="2">
    <citation type="submission" date="2020-12" db="EMBL/GenBank/DDBJ databases">
        <title>FDA dAtabase for Regulatory Grade micrObial Sequences (FDA-ARGOS): Supporting development and validation of Infectious Disease Dx tests.</title>
        <authorList>
            <person name="Sproer C."/>
            <person name="Gronow S."/>
            <person name="Severitt S."/>
            <person name="Schroder I."/>
            <person name="Tallon L."/>
            <person name="Sadzewicz L."/>
            <person name="Zhao X."/>
            <person name="Boylan J."/>
            <person name="Ott S."/>
            <person name="Bowen H."/>
            <person name="Vavikolanu K."/>
            <person name="Mehta A."/>
            <person name="Aluvathingal J."/>
            <person name="Nadendla S."/>
            <person name="Lowell S."/>
            <person name="Myers T."/>
            <person name="Yan Y."/>
            <person name="Sichtig H."/>
        </authorList>
    </citation>
    <scope>NUCLEOTIDE SEQUENCE [LARGE SCALE GENOMIC DNA]</scope>
    <source>
        <strain evidence="2 5">FDAARGOS_872</strain>
    </source>
</reference>
<dbReference type="RefSeq" id="WP_018574486.1">
    <property type="nucleotide sequence ID" value="NZ_CP065725.1"/>
</dbReference>
<dbReference type="Gene3D" id="3.90.550.10">
    <property type="entry name" value="Spore Coat Polysaccharide Biosynthesis Protein SpsA, Chain A"/>
    <property type="match status" value="1"/>
</dbReference>
<dbReference type="AlphaFoldDB" id="A0A378XAJ5"/>
<dbReference type="Pfam" id="PF00535">
    <property type="entry name" value="Glycos_transf_2"/>
    <property type="match status" value="1"/>
</dbReference>
<dbReference type="Proteomes" id="UP000254603">
    <property type="component" value="Unassembled WGS sequence"/>
</dbReference>
<dbReference type="Proteomes" id="UP000594903">
    <property type="component" value="Chromosome"/>
</dbReference>
<evidence type="ECO:0000313" key="5">
    <source>
        <dbReference type="Proteomes" id="UP000594903"/>
    </source>
</evidence>
<dbReference type="PANTHER" id="PTHR22916">
    <property type="entry name" value="GLYCOSYLTRANSFERASE"/>
    <property type="match status" value="1"/>
</dbReference>
<evidence type="ECO:0000313" key="2">
    <source>
        <dbReference type="EMBL" id="QPT40317.1"/>
    </source>
</evidence>
<dbReference type="STRING" id="1122619.GCA_000373745_01304"/>
<dbReference type="InterPro" id="IPR029044">
    <property type="entry name" value="Nucleotide-diphossugar_trans"/>
</dbReference>
<proteinExistence type="predicted"/>
<dbReference type="EC" id="2.4.1.212" evidence="3"/>
<dbReference type="GO" id="GO:0050501">
    <property type="term" value="F:hyaluronan synthase activity"/>
    <property type="evidence" value="ECO:0007669"/>
    <property type="project" value="UniProtKB-EC"/>
</dbReference>
<accession>A0A378XAJ5</accession>